<dbReference type="GO" id="GO:0003677">
    <property type="term" value="F:DNA binding"/>
    <property type="evidence" value="ECO:0007669"/>
    <property type="project" value="InterPro"/>
</dbReference>
<keyword evidence="3 10" id="KW-0347">Helicase</keyword>
<evidence type="ECO:0000313" key="14">
    <source>
        <dbReference type="Proteomes" id="UP000026922"/>
    </source>
</evidence>
<dbReference type="GO" id="GO:0033202">
    <property type="term" value="C:DNA helicase complex"/>
    <property type="evidence" value="ECO:0007669"/>
    <property type="project" value="TreeGrafter"/>
</dbReference>
<dbReference type="InterPro" id="IPR014017">
    <property type="entry name" value="DNA_helicase_UvrD-like_C"/>
</dbReference>
<comment type="catalytic activity">
    <reaction evidence="6">
        <text>Couples ATP hydrolysis with the unwinding of duplex DNA by translocating in the 3'-5' direction.</text>
        <dbReference type="EC" id="5.6.2.4"/>
    </reaction>
</comment>
<evidence type="ECO:0000259" key="11">
    <source>
        <dbReference type="PROSITE" id="PS51198"/>
    </source>
</evidence>
<comment type="catalytic activity">
    <reaction evidence="9">
        <text>ATP + H2O = ADP + phosphate + H(+)</text>
        <dbReference type="Rhea" id="RHEA:13065"/>
        <dbReference type="ChEBI" id="CHEBI:15377"/>
        <dbReference type="ChEBI" id="CHEBI:15378"/>
        <dbReference type="ChEBI" id="CHEBI:30616"/>
        <dbReference type="ChEBI" id="CHEBI:43474"/>
        <dbReference type="ChEBI" id="CHEBI:456216"/>
        <dbReference type="EC" id="5.6.2.4"/>
    </reaction>
</comment>
<evidence type="ECO:0000256" key="6">
    <source>
        <dbReference type="ARBA" id="ARBA00034617"/>
    </source>
</evidence>
<dbReference type="PROSITE" id="PS51198">
    <property type="entry name" value="UVRD_HELICASE_ATP_BIND"/>
    <property type="match status" value="1"/>
</dbReference>
<evidence type="ECO:0000256" key="10">
    <source>
        <dbReference type="PROSITE-ProRule" id="PRU00560"/>
    </source>
</evidence>
<gene>
    <name evidence="13" type="ORF">K737_300119</name>
</gene>
<keyword evidence="14" id="KW-1185">Reference proteome</keyword>
<dbReference type="GO" id="GO:0005829">
    <property type="term" value="C:cytosol"/>
    <property type="evidence" value="ECO:0007669"/>
    <property type="project" value="TreeGrafter"/>
</dbReference>
<sequence>MLTQTQYTALNPHRHIWVHACAGTGKTFILIYRILRLLLEGVRPERIVALTFTQHAGKEMTQRLYSLLEEIMRSSYRCKTVLTMCLGGPAHPHQISYAQKLWSEILDTSLNIQTLHSFCQNILQTFSLEAGIIGNFKILDENQGVSLWNQQQEWVCSAAYPASVELQSALVRLATRYTLHQITSHLQFLWNRSKEVIFPTKHPKPSELSPPALLCPRVLAQLTEYLGEEYSVSHLKGLELSWDRPEYRAFFLTQKGTPRKKLLSVKVPEHLKQWLEFAQHDLKTALYQERHIHAWQDTQDFCHLFSEIYSHYHQYKVENGFLDFSDLIYKTIELLEDKRHMGWVFSQLDRKIHHILVDEAQDTSPAQWKVLELLSEVWNGQHNKTLFVVGDPKQSIYGFQGADLEQFYEAKNFFQSHAQYHEIPFDLLDLTHSFRSYSCILNVVNEVFQKDTCMDFKPHTALPYQQGGMVELLPILDSSVKKSSKILLAKLWVRRIRQWIEKKEILRCTGSVIKEDDILILMSKRCSLYETFSQELISQGFFVRETCTTVLKDTILVQDILALIYWLLNSYDDWSLVHVLKSPLFGISEKDLLSIFSFKSFGIKNLWTYLRSLQTEPWALYVKTLEHWKNFFFESTPFQFMQWWIYTPWVQKRYGAWPDTAQILDKVLALLFSFCQEQGKGWMQWIEMLSLVSLTFKQKTEKGIGVLTIHGSKGLQAPIVIIPDLSMEIRSKDYFTYTKDGPWKLNILQEDEDPWNLRHIEKQSQEERRILYVAMTRAQERLYCSSLKNSQPYQDVKNALSKLGKQIPWSLDSEINVTEPILRYEE</sequence>
<feature type="binding site" evidence="10">
    <location>
        <begin position="20"/>
        <end position="27"/>
    </location>
    <ligand>
        <name>ATP</name>
        <dbReference type="ChEBI" id="CHEBI:30616"/>
    </ligand>
</feature>
<dbReference type="Pfam" id="PF13361">
    <property type="entry name" value="UvrD_C"/>
    <property type="match status" value="1"/>
</dbReference>
<evidence type="ECO:0000256" key="4">
    <source>
        <dbReference type="ARBA" id="ARBA00022840"/>
    </source>
</evidence>
<evidence type="ECO:0000256" key="2">
    <source>
        <dbReference type="ARBA" id="ARBA00022801"/>
    </source>
</evidence>
<evidence type="ECO:0000259" key="12">
    <source>
        <dbReference type="PROSITE" id="PS51217"/>
    </source>
</evidence>
<name>A0A061JIL3_9PROT</name>
<dbReference type="SUPFAM" id="SSF52540">
    <property type="entry name" value="P-loop containing nucleoside triphosphate hydrolases"/>
    <property type="match status" value="1"/>
</dbReference>
<evidence type="ECO:0000256" key="8">
    <source>
        <dbReference type="ARBA" id="ARBA00034923"/>
    </source>
</evidence>
<dbReference type="InterPro" id="IPR000212">
    <property type="entry name" value="DNA_helicase_UvrD/REP"/>
</dbReference>
<organism evidence="13 14">
    <name type="scientific">Holospora undulata HU1</name>
    <dbReference type="NCBI Taxonomy" id="1321371"/>
    <lineage>
        <taxon>Bacteria</taxon>
        <taxon>Pseudomonadati</taxon>
        <taxon>Pseudomonadota</taxon>
        <taxon>Alphaproteobacteria</taxon>
        <taxon>Holosporales</taxon>
        <taxon>Holosporaceae</taxon>
        <taxon>Holospora</taxon>
    </lineage>
</organism>
<protein>
    <recommendedName>
        <fullName evidence="7">DNA 3'-5' helicase</fullName>
        <ecNumber evidence="7">5.6.2.4</ecNumber>
    </recommendedName>
    <alternativeName>
        <fullName evidence="8">DNA 3'-5' helicase II</fullName>
    </alternativeName>
</protein>
<feature type="domain" description="UvrD-like helicase ATP-binding" evidence="11">
    <location>
        <begin position="1"/>
        <end position="437"/>
    </location>
</feature>
<dbReference type="EC" id="5.6.2.4" evidence="7"/>
<dbReference type="Pfam" id="PF00580">
    <property type="entry name" value="UvrD-helicase"/>
    <property type="match status" value="1"/>
</dbReference>
<dbReference type="GO" id="GO:0005524">
    <property type="term" value="F:ATP binding"/>
    <property type="evidence" value="ECO:0007669"/>
    <property type="project" value="UniProtKB-UniRule"/>
</dbReference>
<dbReference type="AlphaFoldDB" id="A0A061JIL3"/>
<dbReference type="InterPro" id="IPR014016">
    <property type="entry name" value="UvrD-like_ATP-bd"/>
</dbReference>
<dbReference type="InterPro" id="IPR027417">
    <property type="entry name" value="P-loop_NTPase"/>
</dbReference>
<evidence type="ECO:0000313" key="13">
    <source>
        <dbReference type="EMBL" id="ETZ05438.1"/>
    </source>
</evidence>
<dbReference type="PROSITE" id="PS51217">
    <property type="entry name" value="UVRD_HELICASE_CTER"/>
    <property type="match status" value="1"/>
</dbReference>
<evidence type="ECO:0000256" key="9">
    <source>
        <dbReference type="ARBA" id="ARBA00048988"/>
    </source>
</evidence>
<evidence type="ECO:0000256" key="1">
    <source>
        <dbReference type="ARBA" id="ARBA00022741"/>
    </source>
</evidence>
<evidence type="ECO:0000256" key="7">
    <source>
        <dbReference type="ARBA" id="ARBA00034808"/>
    </source>
</evidence>
<dbReference type="Gene3D" id="1.10.486.10">
    <property type="entry name" value="PCRA, domain 4"/>
    <property type="match status" value="1"/>
</dbReference>
<dbReference type="GO" id="GO:0000725">
    <property type="term" value="P:recombinational repair"/>
    <property type="evidence" value="ECO:0007669"/>
    <property type="project" value="TreeGrafter"/>
</dbReference>
<dbReference type="Gene3D" id="3.40.50.300">
    <property type="entry name" value="P-loop containing nucleotide triphosphate hydrolases"/>
    <property type="match status" value="3"/>
</dbReference>
<dbReference type="EMBL" id="ARPM03000048">
    <property type="protein sequence ID" value="ETZ05438.1"/>
    <property type="molecule type" value="Genomic_DNA"/>
</dbReference>
<dbReference type="Proteomes" id="UP000026922">
    <property type="component" value="Unassembled WGS sequence"/>
</dbReference>
<keyword evidence="2 10" id="KW-0378">Hydrolase</keyword>
<feature type="domain" description="UvrD-like helicase C-terminal" evidence="12">
    <location>
        <begin position="438"/>
        <end position="714"/>
    </location>
</feature>
<keyword evidence="5" id="KW-0413">Isomerase</keyword>
<keyword evidence="1 10" id="KW-0547">Nucleotide-binding</keyword>
<accession>A0A061JIL3</accession>
<dbReference type="RefSeq" id="WP_006304422.1">
    <property type="nucleotide sequence ID" value="NZ_ARPM03000048.1"/>
</dbReference>
<proteinExistence type="predicted"/>
<dbReference type="GO" id="GO:0043138">
    <property type="term" value="F:3'-5' DNA helicase activity"/>
    <property type="evidence" value="ECO:0007669"/>
    <property type="project" value="UniProtKB-EC"/>
</dbReference>
<evidence type="ECO:0000256" key="5">
    <source>
        <dbReference type="ARBA" id="ARBA00023235"/>
    </source>
</evidence>
<reference evidence="13 14" key="1">
    <citation type="journal article" date="2013" name="Genome Announc.">
        <title>Draft Genome Sequence of Holospora undulata Strain HU1, a Micronucleus-Specific Symbiont of the Ciliate Paramecium caudatum.</title>
        <authorList>
            <person name="Dohra H."/>
            <person name="Suzuki H."/>
            <person name="Suzuki T."/>
            <person name="Tanaka K."/>
            <person name="Fujishima M."/>
        </authorList>
    </citation>
    <scope>NUCLEOTIDE SEQUENCE [LARGE SCALE GENOMIC DNA]</scope>
    <source>
        <strain evidence="13 14">HU1</strain>
    </source>
</reference>
<dbReference type="PANTHER" id="PTHR11070:SF2">
    <property type="entry name" value="ATP-DEPENDENT DNA HELICASE SRS2"/>
    <property type="match status" value="1"/>
</dbReference>
<dbReference type="GO" id="GO:0016887">
    <property type="term" value="F:ATP hydrolysis activity"/>
    <property type="evidence" value="ECO:0007669"/>
    <property type="project" value="RHEA"/>
</dbReference>
<keyword evidence="4 10" id="KW-0067">ATP-binding</keyword>
<evidence type="ECO:0000256" key="3">
    <source>
        <dbReference type="ARBA" id="ARBA00022806"/>
    </source>
</evidence>
<comment type="caution">
    <text evidence="13">The sequence shown here is derived from an EMBL/GenBank/DDBJ whole genome shotgun (WGS) entry which is preliminary data.</text>
</comment>
<dbReference type="PANTHER" id="PTHR11070">
    <property type="entry name" value="UVRD / RECB / PCRA DNA HELICASE FAMILY MEMBER"/>
    <property type="match status" value="1"/>
</dbReference>